<dbReference type="PANTHER" id="PTHR30055:SF219">
    <property type="entry name" value="TRANSCRIPTIONAL REGULATORY PROTEIN"/>
    <property type="match status" value="1"/>
</dbReference>
<dbReference type="EMBL" id="CP027306">
    <property type="protein sequence ID" value="AXE81807.1"/>
    <property type="molecule type" value="Genomic_DNA"/>
</dbReference>
<protein>
    <submittedName>
        <fullName evidence="4">TetR family transcriptional regulator</fullName>
    </submittedName>
</protein>
<organism evidence="4 5">
    <name type="scientific">Streptomyces atratus</name>
    <dbReference type="NCBI Taxonomy" id="1893"/>
    <lineage>
        <taxon>Bacteria</taxon>
        <taxon>Bacillati</taxon>
        <taxon>Actinomycetota</taxon>
        <taxon>Actinomycetes</taxon>
        <taxon>Kitasatosporales</taxon>
        <taxon>Streptomycetaceae</taxon>
        <taxon>Streptomyces</taxon>
    </lineage>
</organism>
<dbReference type="RefSeq" id="WP_114248211.1">
    <property type="nucleotide sequence ID" value="NZ_BMRN01000022.1"/>
</dbReference>
<dbReference type="GO" id="GO:0003700">
    <property type="term" value="F:DNA-binding transcription factor activity"/>
    <property type="evidence" value="ECO:0007669"/>
    <property type="project" value="TreeGrafter"/>
</dbReference>
<dbReference type="InterPro" id="IPR050109">
    <property type="entry name" value="HTH-type_TetR-like_transc_reg"/>
</dbReference>
<evidence type="ECO:0000259" key="3">
    <source>
        <dbReference type="PROSITE" id="PS50977"/>
    </source>
</evidence>
<dbReference type="InterPro" id="IPR001647">
    <property type="entry name" value="HTH_TetR"/>
</dbReference>
<dbReference type="GeneID" id="95524153"/>
<sequence length="204" mass="21994">MGHREDLLQGAKRCLLEKGFARTSARDIVAASGTNLASIGYHYGSKDALLVEAYVQAMQEWGDEFQPGTAIGADLESASSAIERFEMVWNRIIELFPTRKSLWALSVEVAGHAEDLPQMREGLSKAQPFGWSALVALFHGVDESEVDEQMAGTLGRFYAALLNGVMSLWLFSPDTAPSGRQLAEAMRAILVLHQGAAAGAGPTV</sequence>
<evidence type="ECO:0000256" key="1">
    <source>
        <dbReference type="ARBA" id="ARBA00023125"/>
    </source>
</evidence>
<evidence type="ECO:0000256" key="2">
    <source>
        <dbReference type="PROSITE-ProRule" id="PRU00335"/>
    </source>
</evidence>
<reference evidence="4 5" key="1">
    <citation type="journal article" date="2018" name="Front. Microbiol.">
        <title>Genome Sequencing of Streptomyces atratus SCSIOZH16 and Activation Production of Nocardamine via Metabolic Engineering.</title>
        <authorList>
            <person name="Li Y."/>
            <person name="Zhang C."/>
            <person name="Liu C."/>
            <person name="Ju J."/>
            <person name="Ma J."/>
        </authorList>
    </citation>
    <scope>NUCLEOTIDE SEQUENCE [LARGE SCALE GENOMIC DNA]</scope>
    <source>
        <strain evidence="4 5">SCSIO_ZH16</strain>
    </source>
</reference>
<dbReference type="PRINTS" id="PR00455">
    <property type="entry name" value="HTHTETR"/>
</dbReference>
<feature type="DNA-binding region" description="H-T-H motif" evidence="2">
    <location>
        <begin position="24"/>
        <end position="43"/>
    </location>
</feature>
<dbReference type="KEGG" id="sata:C5746_38225"/>
<accession>A0A2Z5JMX0</accession>
<dbReference type="InterPro" id="IPR009057">
    <property type="entry name" value="Homeodomain-like_sf"/>
</dbReference>
<dbReference type="PROSITE" id="PS50977">
    <property type="entry name" value="HTH_TETR_2"/>
    <property type="match status" value="1"/>
</dbReference>
<dbReference type="AlphaFoldDB" id="A0A2Z5JMX0"/>
<gene>
    <name evidence="4" type="ORF">C5746_38225</name>
</gene>
<dbReference type="GO" id="GO:0000976">
    <property type="term" value="F:transcription cis-regulatory region binding"/>
    <property type="evidence" value="ECO:0007669"/>
    <property type="project" value="TreeGrafter"/>
</dbReference>
<dbReference type="SUPFAM" id="SSF46689">
    <property type="entry name" value="Homeodomain-like"/>
    <property type="match status" value="1"/>
</dbReference>
<name>A0A2Z5JMX0_STRAR</name>
<feature type="domain" description="HTH tetR-type" evidence="3">
    <location>
        <begin position="1"/>
        <end position="61"/>
    </location>
</feature>
<dbReference type="Gene3D" id="1.10.357.10">
    <property type="entry name" value="Tetracycline Repressor, domain 2"/>
    <property type="match status" value="1"/>
</dbReference>
<dbReference type="PANTHER" id="PTHR30055">
    <property type="entry name" value="HTH-TYPE TRANSCRIPTIONAL REGULATOR RUTR"/>
    <property type="match status" value="1"/>
</dbReference>
<dbReference type="Pfam" id="PF00440">
    <property type="entry name" value="TetR_N"/>
    <property type="match status" value="1"/>
</dbReference>
<evidence type="ECO:0000313" key="5">
    <source>
        <dbReference type="Proteomes" id="UP000252698"/>
    </source>
</evidence>
<keyword evidence="1 2" id="KW-0238">DNA-binding</keyword>
<evidence type="ECO:0000313" key="4">
    <source>
        <dbReference type="EMBL" id="AXE81807.1"/>
    </source>
</evidence>
<proteinExistence type="predicted"/>
<dbReference type="Proteomes" id="UP000252698">
    <property type="component" value="Chromosome"/>
</dbReference>